<evidence type="ECO:0000313" key="3">
    <source>
        <dbReference type="Proteomes" id="UP000019132"/>
    </source>
</evidence>
<dbReference type="EnsemblProtists" id="PYU1_T010119">
    <property type="protein sequence ID" value="PYU1_T010119"/>
    <property type="gene ID" value="PYU1_G010099"/>
</dbReference>
<dbReference type="eggNOG" id="ENOG502T432">
    <property type="taxonomic scope" value="Eukaryota"/>
</dbReference>
<reference evidence="2" key="3">
    <citation type="submission" date="2015-02" db="UniProtKB">
        <authorList>
            <consortium name="EnsemblProtists"/>
        </authorList>
    </citation>
    <scope>IDENTIFICATION</scope>
    <source>
        <strain evidence="2">DAOM BR144</strain>
    </source>
</reference>
<sequence length="137" mass="15764">MGWVGSELSFQDSGSEDANGVDDEGDAYFQCHGTRLRYKTRGMFDCNQDAMEALNAHNDHLYTYDTQYETDLLLPRVFKRRSHFTCPIKIHSTRISDDREEFELLEGGLHSDAEIPAVRRDIHPILLEEVVALLKME</sequence>
<dbReference type="HOGENOM" id="CLU_1869258_0_0_1"/>
<feature type="region of interest" description="Disordered" evidence="1">
    <location>
        <begin position="1"/>
        <end position="22"/>
    </location>
</feature>
<dbReference type="Proteomes" id="UP000019132">
    <property type="component" value="Unassembled WGS sequence"/>
</dbReference>
<accession>K3WYS0</accession>
<dbReference type="OMA" id="CNQDAME"/>
<evidence type="ECO:0000256" key="1">
    <source>
        <dbReference type="SAM" id="MobiDB-lite"/>
    </source>
</evidence>
<dbReference type="EMBL" id="GL376623">
    <property type="status" value="NOT_ANNOTATED_CDS"/>
    <property type="molecule type" value="Genomic_DNA"/>
</dbReference>
<keyword evidence="3" id="KW-1185">Reference proteome</keyword>
<reference evidence="3" key="2">
    <citation type="submission" date="2010-04" db="EMBL/GenBank/DDBJ databases">
        <authorList>
            <person name="Buell R."/>
            <person name="Hamilton J."/>
            <person name="Hostetler J."/>
        </authorList>
    </citation>
    <scope>NUCLEOTIDE SEQUENCE [LARGE SCALE GENOMIC DNA]</scope>
    <source>
        <strain evidence="3">DAOM:BR144</strain>
    </source>
</reference>
<dbReference type="VEuPathDB" id="FungiDB:PYU1_G010099"/>
<protein>
    <submittedName>
        <fullName evidence="2">Uncharacterized protein</fullName>
    </submittedName>
</protein>
<organism evidence="2 3">
    <name type="scientific">Globisporangium ultimum (strain ATCC 200006 / CBS 805.95 / DAOM BR144)</name>
    <name type="common">Pythium ultimum</name>
    <dbReference type="NCBI Taxonomy" id="431595"/>
    <lineage>
        <taxon>Eukaryota</taxon>
        <taxon>Sar</taxon>
        <taxon>Stramenopiles</taxon>
        <taxon>Oomycota</taxon>
        <taxon>Peronosporomycetes</taxon>
        <taxon>Pythiales</taxon>
        <taxon>Pythiaceae</taxon>
        <taxon>Globisporangium</taxon>
    </lineage>
</organism>
<dbReference type="AlphaFoldDB" id="K3WYS0"/>
<proteinExistence type="predicted"/>
<name>K3WYS0_GLOUD</name>
<dbReference type="InParanoid" id="K3WYS0"/>
<evidence type="ECO:0000313" key="2">
    <source>
        <dbReference type="EnsemblProtists" id="PYU1_T010119"/>
    </source>
</evidence>
<reference evidence="3" key="1">
    <citation type="journal article" date="2010" name="Genome Biol.">
        <title>Genome sequence of the necrotrophic plant pathogen Pythium ultimum reveals original pathogenicity mechanisms and effector repertoire.</title>
        <authorList>
            <person name="Levesque C.A."/>
            <person name="Brouwer H."/>
            <person name="Cano L."/>
            <person name="Hamilton J.P."/>
            <person name="Holt C."/>
            <person name="Huitema E."/>
            <person name="Raffaele S."/>
            <person name="Robideau G.P."/>
            <person name="Thines M."/>
            <person name="Win J."/>
            <person name="Zerillo M.M."/>
            <person name="Beakes G.W."/>
            <person name="Boore J.L."/>
            <person name="Busam D."/>
            <person name="Dumas B."/>
            <person name="Ferriera S."/>
            <person name="Fuerstenberg S.I."/>
            <person name="Gachon C.M."/>
            <person name="Gaulin E."/>
            <person name="Govers F."/>
            <person name="Grenville-Briggs L."/>
            <person name="Horner N."/>
            <person name="Hostetler J."/>
            <person name="Jiang R.H."/>
            <person name="Johnson J."/>
            <person name="Krajaejun T."/>
            <person name="Lin H."/>
            <person name="Meijer H.J."/>
            <person name="Moore B."/>
            <person name="Morris P."/>
            <person name="Phuntmart V."/>
            <person name="Puiu D."/>
            <person name="Shetty J."/>
            <person name="Stajich J.E."/>
            <person name="Tripathy S."/>
            <person name="Wawra S."/>
            <person name="van West P."/>
            <person name="Whitty B.R."/>
            <person name="Coutinho P.M."/>
            <person name="Henrissat B."/>
            <person name="Martin F."/>
            <person name="Thomas P.D."/>
            <person name="Tyler B.M."/>
            <person name="De Vries R.P."/>
            <person name="Kamoun S."/>
            <person name="Yandell M."/>
            <person name="Tisserat N."/>
            <person name="Buell C.R."/>
        </authorList>
    </citation>
    <scope>NUCLEOTIDE SEQUENCE</scope>
    <source>
        <strain evidence="3">DAOM:BR144</strain>
    </source>
</reference>